<feature type="domain" description="VWFA" evidence="2">
    <location>
        <begin position="287"/>
        <end position="427"/>
    </location>
</feature>
<dbReference type="Pfam" id="PF00092">
    <property type="entry name" value="VWA"/>
    <property type="match status" value="1"/>
</dbReference>
<dbReference type="Proteomes" id="UP001347796">
    <property type="component" value="Unassembled WGS sequence"/>
</dbReference>
<keyword evidence="1" id="KW-0732">Signal</keyword>
<evidence type="ECO:0000256" key="1">
    <source>
        <dbReference type="SAM" id="SignalP"/>
    </source>
</evidence>
<feature type="signal peptide" evidence="1">
    <location>
        <begin position="1"/>
        <end position="19"/>
    </location>
</feature>
<gene>
    <name evidence="3" type="ORF">SNE40_011475</name>
</gene>
<dbReference type="InterPro" id="IPR002035">
    <property type="entry name" value="VWF_A"/>
</dbReference>
<sequence>MKQFIVLCLMSLLIVRGNSKSLDKWFDGMQSDSHSWYGDMVDDTKRSIPQGCGGKKADVYLVIDTSDDVSSEQLQKQTDFAKELVTIFYMNQDTVRIGIISYGGKVAMVTEAGEYNKHHQIRDVIDIIPRIGGKRDNAGALNFLRNKVFTPSSVRPEVGHVVIMLTNGFSTNAKSTAMNAKLLRSKGVYVYTVSVGPTTDMSELESIASPPAQKFVFSHENPQLAESLIKLLHIKECDYQVSPPFEGETKICAANRPVDIVFGVEQLGLGTRHATDIISFVYEILGEFDSSTDINTAVIMSKSPNYVSLGKKVQKISDVRTKLASMIFPEMSHLLKKIRRTLVRSQKDTQKTAVVFIDNNMDLTKKTLIEAKRNKFMKIETYVIYIGEDYNKRELEMIANGADGENVLIIPSYADLLDSKEMILKAICRGMYMFCSSPISLYGLQT</sequence>
<feature type="chain" id="PRO_5042950100" description="VWFA domain-containing protein" evidence="1">
    <location>
        <begin position="20"/>
        <end position="446"/>
    </location>
</feature>
<dbReference type="CDD" id="cd01450">
    <property type="entry name" value="vWFA_subfamily_ECM"/>
    <property type="match status" value="1"/>
</dbReference>
<protein>
    <recommendedName>
        <fullName evidence="2">VWFA domain-containing protein</fullName>
    </recommendedName>
</protein>
<evidence type="ECO:0000259" key="2">
    <source>
        <dbReference type="PROSITE" id="PS50234"/>
    </source>
</evidence>
<proteinExistence type="predicted"/>
<dbReference type="SUPFAM" id="SSF53300">
    <property type="entry name" value="vWA-like"/>
    <property type="match status" value="2"/>
</dbReference>
<accession>A0AAN8PXV6</accession>
<organism evidence="3 4">
    <name type="scientific">Patella caerulea</name>
    <name type="common">Rayed Mediterranean limpet</name>
    <dbReference type="NCBI Taxonomy" id="87958"/>
    <lineage>
        <taxon>Eukaryota</taxon>
        <taxon>Metazoa</taxon>
        <taxon>Spiralia</taxon>
        <taxon>Lophotrochozoa</taxon>
        <taxon>Mollusca</taxon>
        <taxon>Gastropoda</taxon>
        <taxon>Patellogastropoda</taxon>
        <taxon>Patelloidea</taxon>
        <taxon>Patellidae</taxon>
        <taxon>Patella</taxon>
    </lineage>
</organism>
<dbReference type="AlphaFoldDB" id="A0AAN8PXV6"/>
<dbReference type="InterPro" id="IPR050525">
    <property type="entry name" value="ECM_Assembly_Org"/>
</dbReference>
<evidence type="ECO:0000313" key="3">
    <source>
        <dbReference type="EMBL" id="KAK6179025.1"/>
    </source>
</evidence>
<dbReference type="EMBL" id="JAZGQO010000008">
    <property type="protein sequence ID" value="KAK6179025.1"/>
    <property type="molecule type" value="Genomic_DNA"/>
</dbReference>
<name>A0AAN8PXV6_PATCE</name>
<dbReference type="PANTHER" id="PTHR24020">
    <property type="entry name" value="COLLAGEN ALPHA"/>
    <property type="match status" value="1"/>
</dbReference>
<dbReference type="PANTHER" id="PTHR24020:SF84">
    <property type="entry name" value="VWFA DOMAIN-CONTAINING PROTEIN"/>
    <property type="match status" value="1"/>
</dbReference>
<comment type="caution">
    <text evidence="3">The sequence shown here is derived from an EMBL/GenBank/DDBJ whole genome shotgun (WGS) entry which is preliminary data.</text>
</comment>
<evidence type="ECO:0000313" key="4">
    <source>
        <dbReference type="Proteomes" id="UP001347796"/>
    </source>
</evidence>
<dbReference type="PROSITE" id="PS50234">
    <property type="entry name" value="VWFA"/>
    <property type="match status" value="2"/>
</dbReference>
<keyword evidence="4" id="KW-1185">Reference proteome</keyword>
<dbReference type="SMART" id="SM00327">
    <property type="entry name" value="VWA"/>
    <property type="match status" value="2"/>
</dbReference>
<feature type="domain" description="VWFA" evidence="2">
    <location>
        <begin position="58"/>
        <end position="232"/>
    </location>
</feature>
<dbReference type="Gene3D" id="3.40.50.410">
    <property type="entry name" value="von Willebrand factor, type A domain"/>
    <property type="match status" value="2"/>
</dbReference>
<reference evidence="3 4" key="1">
    <citation type="submission" date="2024-01" db="EMBL/GenBank/DDBJ databases">
        <title>The genome of the rayed Mediterranean limpet Patella caerulea (Linnaeus, 1758).</title>
        <authorList>
            <person name="Anh-Thu Weber A."/>
            <person name="Halstead-Nussloch G."/>
        </authorList>
    </citation>
    <scope>NUCLEOTIDE SEQUENCE [LARGE SCALE GENOMIC DNA]</scope>
    <source>
        <strain evidence="3">AATW-2023a</strain>
        <tissue evidence="3">Whole specimen</tissue>
    </source>
</reference>
<dbReference type="InterPro" id="IPR036465">
    <property type="entry name" value="vWFA_dom_sf"/>
</dbReference>